<keyword evidence="1" id="KW-1133">Transmembrane helix</keyword>
<proteinExistence type="predicted"/>
<protein>
    <submittedName>
        <fullName evidence="2">Uncharacterized protein</fullName>
    </submittedName>
</protein>
<evidence type="ECO:0000256" key="1">
    <source>
        <dbReference type="SAM" id="Phobius"/>
    </source>
</evidence>
<comment type="caution">
    <text evidence="2">The sequence shown here is derived from an EMBL/GenBank/DDBJ whole genome shotgun (WGS) entry which is preliminary data.</text>
</comment>
<gene>
    <name evidence="2" type="ORF">A2561_04585</name>
</gene>
<organism evidence="2 3">
    <name type="scientific">Candidatus Staskawiczbacteria bacterium RIFOXYD1_FULL_32_13</name>
    <dbReference type="NCBI Taxonomy" id="1802234"/>
    <lineage>
        <taxon>Bacteria</taxon>
        <taxon>Candidatus Staskawicziibacteriota</taxon>
    </lineage>
</organism>
<feature type="transmembrane region" description="Helical" evidence="1">
    <location>
        <begin position="20"/>
        <end position="44"/>
    </location>
</feature>
<reference evidence="2 3" key="1">
    <citation type="journal article" date="2016" name="Nat. Commun.">
        <title>Thousands of microbial genomes shed light on interconnected biogeochemical processes in an aquifer system.</title>
        <authorList>
            <person name="Anantharaman K."/>
            <person name="Brown C.T."/>
            <person name="Hug L.A."/>
            <person name="Sharon I."/>
            <person name="Castelle C.J."/>
            <person name="Probst A.J."/>
            <person name="Thomas B.C."/>
            <person name="Singh A."/>
            <person name="Wilkins M.J."/>
            <person name="Karaoz U."/>
            <person name="Brodie E.L."/>
            <person name="Williams K.H."/>
            <person name="Hubbard S.S."/>
            <person name="Banfield J.F."/>
        </authorList>
    </citation>
    <scope>NUCLEOTIDE SEQUENCE [LARGE SCALE GENOMIC DNA]</scope>
</reference>
<sequence length="194" mass="22485">MKNHTTISGDIIILKPKIIFWIDAPLAFISEILVSIAVLVFGYIGAHFMLKPFDIFLPTSGVLSFDLVIRVIGCVLILNTILTMIKIQTIFNTEYYLKKDRISFKRGSFSPSMNDNNKDIFYKNIIGISTDMPVYYKKFNVGSLRILEELDKDSFKLRKIVQVDNPRKIRNIIEERRKLAGASMEHVPWQYYIK</sequence>
<dbReference type="EMBL" id="MHPU01000020">
    <property type="protein sequence ID" value="OGZ88547.1"/>
    <property type="molecule type" value="Genomic_DNA"/>
</dbReference>
<keyword evidence="1" id="KW-0812">Transmembrane</keyword>
<dbReference type="Proteomes" id="UP000178935">
    <property type="component" value="Unassembled WGS sequence"/>
</dbReference>
<dbReference type="AlphaFoldDB" id="A0A1G2JN18"/>
<evidence type="ECO:0000313" key="3">
    <source>
        <dbReference type="Proteomes" id="UP000178935"/>
    </source>
</evidence>
<accession>A0A1G2JN18</accession>
<name>A0A1G2JN18_9BACT</name>
<evidence type="ECO:0000313" key="2">
    <source>
        <dbReference type="EMBL" id="OGZ88547.1"/>
    </source>
</evidence>
<keyword evidence="1" id="KW-0472">Membrane</keyword>